<name>A0A7W8G8K1_9SPIR</name>
<keyword evidence="1" id="KW-1133">Transmembrane helix</keyword>
<dbReference type="AlphaFoldDB" id="A0A7W8G8K1"/>
<comment type="caution">
    <text evidence="2">The sequence shown here is derived from an EMBL/GenBank/DDBJ whole genome shotgun (WGS) entry which is preliminary data.</text>
</comment>
<feature type="transmembrane region" description="Helical" evidence="1">
    <location>
        <begin position="29"/>
        <end position="48"/>
    </location>
</feature>
<evidence type="ECO:0000313" key="3">
    <source>
        <dbReference type="Proteomes" id="UP000518887"/>
    </source>
</evidence>
<evidence type="ECO:0000256" key="1">
    <source>
        <dbReference type="SAM" id="Phobius"/>
    </source>
</evidence>
<evidence type="ECO:0000313" key="2">
    <source>
        <dbReference type="EMBL" id="MBB5225840.1"/>
    </source>
</evidence>
<dbReference type="RefSeq" id="WP_184658504.1">
    <property type="nucleotide sequence ID" value="NZ_CP031518.1"/>
</dbReference>
<protein>
    <submittedName>
        <fullName evidence="2">Amino acid transporter</fullName>
    </submittedName>
</protein>
<dbReference type="EMBL" id="JACHFQ010000003">
    <property type="protein sequence ID" value="MBB5225840.1"/>
    <property type="molecule type" value="Genomic_DNA"/>
</dbReference>
<proteinExistence type="predicted"/>
<feature type="transmembrane region" description="Helical" evidence="1">
    <location>
        <begin position="86"/>
        <end position="106"/>
    </location>
</feature>
<feature type="transmembrane region" description="Helical" evidence="1">
    <location>
        <begin position="60"/>
        <end position="80"/>
    </location>
</feature>
<organism evidence="2 3">
    <name type="scientific">Treponema ruminis</name>
    <dbReference type="NCBI Taxonomy" id="744515"/>
    <lineage>
        <taxon>Bacteria</taxon>
        <taxon>Pseudomonadati</taxon>
        <taxon>Spirochaetota</taxon>
        <taxon>Spirochaetia</taxon>
        <taxon>Spirochaetales</taxon>
        <taxon>Treponemataceae</taxon>
        <taxon>Treponema</taxon>
    </lineage>
</organism>
<accession>A0A7W8G8K1</accession>
<reference evidence="2 3" key="1">
    <citation type="submission" date="2020-08" db="EMBL/GenBank/DDBJ databases">
        <title>Genomic Encyclopedia of Type Strains, Phase IV (KMG-IV): sequencing the most valuable type-strain genomes for metagenomic binning, comparative biology and taxonomic classification.</title>
        <authorList>
            <person name="Goeker M."/>
        </authorList>
    </citation>
    <scope>NUCLEOTIDE SEQUENCE [LARGE SCALE GENOMIC DNA]</scope>
    <source>
        <strain evidence="2 3">DSM 103462</strain>
    </source>
</reference>
<gene>
    <name evidence="2" type="ORF">HNP76_001197</name>
</gene>
<keyword evidence="1" id="KW-0472">Membrane</keyword>
<keyword evidence="3" id="KW-1185">Reference proteome</keyword>
<sequence>MFVFLIFACALLSSLLIFPLYFCATTFSTFYSFTVTFLIAAFLIFIFIKQIKKHGAKAAVFFLVKFLILAAGLSFSFIFVTKGSRLPALLILLAATALFILASKILKSKSTELSSENL</sequence>
<dbReference type="Proteomes" id="UP000518887">
    <property type="component" value="Unassembled WGS sequence"/>
</dbReference>
<keyword evidence="1" id="KW-0812">Transmembrane</keyword>